<feature type="region of interest" description="Disordered" evidence="1">
    <location>
        <begin position="188"/>
        <end position="208"/>
    </location>
</feature>
<gene>
    <name evidence="2" type="ORF">VP01_3052g1</name>
</gene>
<evidence type="ECO:0000256" key="1">
    <source>
        <dbReference type="SAM" id="MobiDB-lite"/>
    </source>
</evidence>
<keyword evidence="3" id="KW-1185">Reference proteome</keyword>
<dbReference type="EMBL" id="LAVV01008005">
    <property type="protein sequence ID" value="KNZ54070.1"/>
    <property type="molecule type" value="Genomic_DNA"/>
</dbReference>
<organism evidence="2 3">
    <name type="scientific">Puccinia sorghi</name>
    <dbReference type="NCBI Taxonomy" id="27349"/>
    <lineage>
        <taxon>Eukaryota</taxon>
        <taxon>Fungi</taxon>
        <taxon>Dikarya</taxon>
        <taxon>Basidiomycota</taxon>
        <taxon>Pucciniomycotina</taxon>
        <taxon>Pucciniomycetes</taxon>
        <taxon>Pucciniales</taxon>
        <taxon>Pucciniaceae</taxon>
        <taxon>Puccinia</taxon>
    </lineage>
</organism>
<sequence length="418" mass="46099">QFNSQSSNPPSSKHRNRYSTMLQFIGNGDSESEEQISMEPAIPLISPQSRRYPSSPSVRSIDRAITPSHLIDSAPIEHSLNSVMLEIIDRDSMAKFGCGSLSRGPDCSGDSQALSMMVNRQIQPSWFAPPSPIMNQLPINYISLCIYPGVKGKDAAIDKKIKEILRQGCALKTISHAKAWSPETYQSSSSLSHSANPSAPDVGGSPNQPTLKSYLSNWANMARGYSTHWIVLEKGMLGWVLSLFFYVDLHYIHDMDFSAFLSYYHDQNNEGKTLRGSIVNIAAIEKEANFQEKEAHSTFGMLSGDDPAVAPLRRALAVWGLNIDVIGVASSERSKHSVNDSFHSSVSLFDTPASRPITRQKGRIAGATVYSESLGVSSRSPGIKPNLDHVTFCRTMSHLIQCRSFSSDINAFKRQLRK</sequence>
<dbReference type="OrthoDB" id="4251012at2759"/>
<feature type="compositionally biased region" description="Low complexity" evidence="1">
    <location>
        <begin position="46"/>
        <end position="58"/>
    </location>
</feature>
<feature type="region of interest" description="Disordered" evidence="1">
    <location>
        <begin position="26"/>
        <end position="58"/>
    </location>
</feature>
<feature type="non-terminal residue" evidence="2">
    <location>
        <position position="1"/>
    </location>
</feature>
<dbReference type="VEuPathDB" id="FungiDB:VP01_3052g1"/>
<evidence type="ECO:0000313" key="2">
    <source>
        <dbReference type="EMBL" id="KNZ54070.1"/>
    </source>
</evidence>
<name>A0A0L6V1Q1_9BASI</name>
<protein>
    <submittedName>
        <fullName evidence="2">Exodeoxyribonuclease V</fullName>
    </submittedName>
</protein>
<reference evidence="2 3" key="1">
    <citation type="submission" date="2015-08" db="EMBL/GenBank/DDBJ databases">
        <title>Next Generation Sequencing and Analysis of the Genome of Puccinia sorghi L Schw, the Causal Agent of Maize Common Rust.</title>
        <authorList>
            <person name="Rochi L."/>
            <person name="Burguener G."/>
            <person name="Darino M."/>
            <person name="Turjanski A."/>
            <person name="Kreff E."/>
            <person name="Dieguez M.J."/>
            <person name="Sacco F."/>
        </authorList>
    </citation>
    <scope>NUCLEOTIDE SEQUENCE [LARGE SCALE GENOMIC DNA]</scope>
    <source>
        <strain evidence="2 3">RO10H11247</strain>
    </source>
</reference>
<feature type="compositionally biased region" description="Low complexity" evidence="1">
    <location>
        <begin position="188"/>
        <end position="198"/>
    </location>
</feature>
<accession>A0A0L6V1Q1</accession>
<proteinExistence type="predicted"/>
<dbReference type="AlphaFoldDB" id="A0A0L6V1Q1"/>
<evidence type="ECO:0000313" key="3">
    <source>
        <dbReference type="Proteomes" id="UP000037035"/>
    </source>
</evidence>
<comment type="caution">
    <text evidence="2">The sequence shown here is derived from an EMBL/GenBank/DDBJ whole genome shotgun (WGS) entry which is preliminary data.</text>
</comment>
<dbReference type="Proteomes" id="UP000037035">
    <property type="component" value="Unassembled WGS sequence"/>
</dbReference>